<dbReference type="InterPro" id="IPR036375">
    <property type="entry name" value="Hemopexin-like_dom_sf"/>
</dbReference>
<dbReference type="SUPFAM" id="SSF50923">
    <property type="entry name" value="Hemopexin-like domain"/>
    <property type="match status" value="1"/>
</dbReference>
<feature type="repeat" description="Hemopexin" evidence="1">
    <location>
        <begin position="349"/>
        <end position="407"/>
    </location>
</feature>
<dbReference type="Proteomes" id="UP000604825">
    <property type="component" value="Unassembled WGS sequence"/>
</dbReference>
<dbReference type="SUPFAM" id="SSF56399">
    <property type="entry name" value="ADP-ribosylation"/>
    <property type="match status" value="1"/>
</dbReference>
<dbReference type="EMBL" id="CAJGYO010000014">
    <property type="protein sequence ID" value="CAD6266937.1"/>
    <property type="molecule type" value="Genomic_DNA"/>
</dbReference>
<proteinExistence type="predicted"/>
<dbReference type="Gene3D" id="2.110.10.10">
    <property type="entry name" value="Hemopexin-like domain"/>
    <property type="match status" value="1"/>
</dbReference>
<dbReference type="Pfam" id="PF22596">
    <property type="entry name" value="Scabin-like"/>
    <property type="match status" value="1"/>
</dbReference>
<feature type="repeat" description="Hemopexin" evidence="1">
    <location>
        <begin position="413"/>
        <end position="459"/>
    </location>
</feature>
<sequence>MSHHGFITEIRYSLRSSILLMSISPDSPCRGAAAFFRQPVNRTDELAALSLVEAIYNYNVRCSISSNLPAIEYRSSDGEIDITRHVFRWDKAPYEFVFRNGLKARREVKGCPDESYFNLENYVTTGGRPLDTRSDTVHVYVSTTISSSWYPSVKPGSVDLLYRYEIYAPGGIWVSQTLGNRYSYSTQDEVAFPAGIAPQYIRSAQIFQLTNDRNCTRRRRVNNILYRNRNFNPYSHTERMLRIQSPVCHYLDENNQRRELVIQEVPDGQLSVDGANDEVNKYYTEGVTDVDNYVDSAFRSTRKNEAYIFIKEENVVMNYAPATRDDKIISGPKYIGNIFHSLVGTSFAEYGIDAAFGCHDNDGLFRPSSEAMIFSGNLCARINFAPRTSKDRIIQGPKTIRQMFPFFEGTNFEKGIDAAFESTVTGESYLFKGSEYAVIDYSKLILVEKRPIIDGFKCFGNCDLFTRDIGAALASHVHKDAYLFKDNNYILFNFTPGESNHYIIGGPKEIVPRNWPSLKGILPRKNKALDIYEAAQPNPVRDQDDYID</sequence>
<evidence type="ECO:0000313" key="3">
    <source>
        <dbReference type="EMBL" id="CAD6266937.1"/>
    </source>
</evidence>
<feature type="domain" description="Pierisin-like" evidence="2">
    <location>
        <begin position="87"/>
        <end position="211"/>
    </location>
</feature>
<evidence type="ECO:0000313" key="4">
    <source>
        <dbReference type="Proteomes" id="UP000604825"/>
    </source>
</evidence>
<organism evidence="3 4">
    <name type="scientific">Miscanthus lutarioriparius</name>
    <dbReference type="NCBI Taxonomy" id="422564"/>
    <lineage>
        <taxon>Eukaryota</taxon>
        <taxon>Viridiplantae</taxon>
        <taxon>Streptophyta</taxon>
        <taxon>Embryophyta</taxon>
        <taxon>Tracheophyta</taxon>
        <taxon>Spermatophyta</taxon>
        <taxon>Magnoliopsida</taxon>
        <taxon>Liliopsida</taxon>
        <taxon>Poales</taxon>
        <taxon>Poaceae</taxon>
        <taxon>PACMAD clade</taxon>
        <taxon>Panicoideae</taxon>
        <taxon>Andropogonodae</taxon>
        <taxon>Andropogoneae</taxon>
        <taxon>Saccharinae</taxon>
        <taxon>Miscanthus</taxon>
    </lineage>
</organism>
<dbReference type="InterPro" id="IPR054695">
    <property type="entry name" value="Pierisin-like_dom"/>
</dbReference>
<dbReference type="Pfam" id="PF00045">
    <property type="entry name" value="Hemopexin"/>
    <property type="match status" value="1"/>
</dbReference>
<dbReference type="OrthoDB" id="753881at2759"/>
<dbReference type="Gene3D" id="3.90.210.10">
    <property type="entry name" value="Heat-Labile Enterotoxin, subunit A"/>
    <property type="match status" value="1"/>
</dbReference>
<evidence type="ECO:0000259" key="2">
    <source>
        <dbReference type="Pfam" id="PF22596"/>
    </source>
</evidence>
<dbReference type="SMART" id="SM00120">
    <property type="entry name" value="HX"/>
    <property type="match status" value="2"/>
</dbReference>
<dbReference type="InterPro" id="IPR018487">
    <property type="entry name" value="Hemopexin-like_repeat"/>
</dbReference>
<name>A0A811R9U1_9POAL</name>
<protein>
    <recommendedName>
        <fullName evidence="2">Pierisin-like domain-containing protein</fullName>
    </recommendedName>
</protein>
<reference evidence="3" key="1">
    <citation type="submission" date="2020-10" db="EMBL/GenBank/DDBJ databases">
        <authorList>
            <person name="Han B."/>
            <person name="Lu T."/>
            <person name="Zhao Q."/>
            <person name="Huang X."/>
            <person name="Zhao Y."/>
        </authorList>
    </citation>
    <scope>NUCLEOTIDE SEQUENCE</scope>
</reference>
<dbReference type="PROSITE" id="PS51642">
    <property type="entry name" value="HEMOPEXIN_2"/>
    <property type="match status" value="2"/>
</dbReference>
<dbReference type="AlphaFoldDB" id="A0A811R9U1"/>
<evidence type="ECO:0000256" key="1">
    <source>
        <dbReference type="PROSITE-ProRule" id="PRU01011"/>
    </source>
</evidence>
<comment type="caution">
    <text evidence="3">The sequence shown here is derived from an EMBL/GenBank/DDBJ whole genome shotgun (WGS) entry which is preliminary data.</text>
</comment>
<keyword evidence="4" id="KW-1185">Reference proteome</keyword>
<gene>
    <name evidence="3" type="ORF">NCGR_LOCUS50242</name>
</gene>
<accession>A0A811R9U1</accession>